<dbReference type="RefSeq" id="WP_160623091.1">
    <property type="nucleotide sequence ID" value="NZ_CP028271.1"/>
</dbReference>
<evidence type="ECO:0008006" key="5">
    <source>
        <dbReference type="Google" id="ProtNLM"/>
    </source>
</evidence>
<dbReference type="Proteomes" id="UP000464053">
    <property type="component" value="Chromosome"/>
</dbReference>
<feature type="region of interest" description="Disordered" evidence="1">
    <location>
        <begin position="18"/>
        <end position="100"/>
    </location>
</feature>
<feature type="compositionally biased region" description="Low complexity" evidence="1">
    <location>
        <begin position="22"/>
        <end position="67"/>
    </location>
</feature>
<reference evidence="3 4" key="1">
    <citation type="submission" date="2018-03" db="EMBL/GenBank/DDBJ databases">
        <title>Pantoea intestinalis SRCM103226 isolated form the mealworm.</title>
        <authorList>
            <person name="Jeong D.-Y."/>
            <person name="Kim J.W."/>
        </authorList>
    </citation>
    <scope>NUCLEOTIDE SEQUENCE [LARGE SCALE GENOMIC DNA]</scope>
    <source>
        <strain evidence="3 4">SRCM103226</strain>
    </source>
</reference>
<dbReference type="AlphaFoldDB" id="A0A6P1Q5E7"/>
<accession>A0A6P1Q5E7</accession>
<proteinExistence type="predicted"/>
<dbReference type="KEGG" id="mint:C7M51_03791"/>
<keyword evidence="2" id="KW-0732">Signal</keyword>
<evidence type="ECO:0000313" key="3">
    <source>
        <dbReference type="EMBL" id="QHM73444.1"/>
    </source>
</evidence>
<sequence length="100" mass="11827">MKKLLLMFIALLPLSSMADTLNNNNNPNQPGYNPSQQRLQNQMQSNQIQQQNRLRQDQQWQTQQTQRRLQEQRNSTQQRVQQSQPGNATHYPPINQQDSR</sequence>
<protein>
    <recommendedName>
        <fullName evidence="5">DUF2756 domain-containing protein</fullName>
    </recommendedName>
</protein>
<dbReference type="Pfam" id="PF10956">
    <property type="entry name" value="DUF2756"/>
    <property type="match status" value="1"/>
</dbReference>
<gene>
    <name evidence="3" type="ORF">C7M51_03791</name>
</gene>
<feature type="chain" id="PRO_5026709990" description="DUF2756 domain-containing protein" evidence="2">
    <location>
        <begin position="19"/>
        <end position="100"/>
    </location>
</feature>
<evidence type="ECO:0000256" key="1">
    <source>
        <dbReference type="SAM" id="MobiDB-lite"/>
    </source>
</evidence>
<dbReference type="InterPro" id="IPR020158">
    <property type="entry name" value="DUF2756"/>
</dbReference>
<feature type="compositionally biased region" description="Polar residues" evidence="1">
    <location>
        <begin position="75"/>
        <end position="87"/>
    </location>
</feature>
<organism evidence="3 4">
    <name type="scientific">Mixta intestinalis</name>
    <dbReference type="NCBI Taxonomy" id="1615494"/>
    <lineage>
        <taxon>Bacteria</taxon>
        <taxon>Pseudomonadati</taxon>
        <taxon>Pseudomonadota</taxon>
        <taxon>Gammaproteobacteria</taxon>
        <taxon>Enterobacterales</taxon>
        <taxon>Erwiniaceae</taxon>
        <taxon>Mixta</taxon>
    </lineage>
</organism>
<dbReference type="EMBL" id="CP028271">
    <property type="protein sequence ID" value="QHM73444.1"/>
    <property type="molecule type" value="Genomic_DNA"/>
</dbReference>
<evidence type="ECO:0000256" key="2">
    <source>
        <dbReference type="SAM" id="SignalP"/>
    </source>
</evidence>
<name>A0A6P1Q5E7_9GAMM</name>
<keyword evidence="4" id="KW-1185">Reference proteome</keyword>
<feature type="signal peptide" evidence="2">
    <location>
        <begin position="1"/>
        <end position="18"/>
    </location>
</feature>
<evidence type="ECO:0000313" key="4">
    <source>
        <dbReference type="Proteomes" id="UP000464053"/>
    </source>
</evidence>